<gene>
    <name evidence="1" type="ORF">S12H4_41820</name>
</gene>
<protein>
    <submittedName>
        <fullName evidence="1">Uncharacterized protein</fullName>
    </submittedName>
</protein>
<dbReference type="EMBL" id="BARW01025523">
    <property type="protein sequence ID" value="GAJ09523.1"/>
    <property type="molecule type" value="Genomic_DNA"/>
</dbReference>
<proteinExistence type="predicted"/>
<reference evidence="1" key="1">
    <citation type="journal article" date="2014" name="Front. Microbiol.">
        <title>High frequency of phylogenetically diverse reductive dehalogenase-homologous genes in deep subseafloor sedimentary metagenomes.</title>
        <authorList>
            <person name="Kawai M."/>
            <person name="Futagami T."/>
            <person name="Toyoda A."/>
            <person name="Takaki Y."/>
            <person name="Nishi S."/>
            <person name="Hori S."/>
            <person name="Arai W."/>
            <person name="Tsubouchi T."/>
            <person name="Morono Y."/>
            <person name="Uchiyama I."/>
            <person name="Ito T."/>
            <person name="Fujiyama A."/>
            <person name="Inagaki F."/>
            <person name="Takami H."/>
        </authorList>
    </citation>
    <scope>NUCLEOTIDE SEQUENCE</scope>
    <source>
        <strain evidence="1">Expedition CK06-06</strain>
    </source>
</reference>
<name>X1TW29_9ZZZZ</name>
<dbReference type="AlphaFoldDB" id="X1TW29"/>
<comment type="caution">
    <text evidence="1">The sequence shown here is derived from an EMBL/GenBank/DDBJ whole genome shotgun (WGS) entry which is preliminary data.</text>
</comment>
<accession>X1TW29</accession>
<sequence>MDKVRDSKEVAWKWVNEAEVLSKSACDLIYAKFVSDETVGNTTLYDGEDTNGKPIIRLATAYITNAELAPPQPIYCRRGLYVDTITSGDVLVMWRVRDREPDFAYHSGYAGHLSHQQAQSWRYLPARLPG</sequence>
<organism evidence="1">
    <name type="scientific">marine sediment metagenome</name>
    <dbReference type="NCBI Taxonomy" id="412755"/>
    <lineage>
        <taxon>unclassified sequences</taxon>
        <taxon>metagenomes</taxon>
        <taxon>ecological metagenomes</taxon>
    </lineage>
</organism>
<evidence type="ECO:0000313" key="1">
    <source>
        <dbReference type="EMBL" id="GAJ09523.1"/>
    </source>
</evidence>